<reference evidence="1" key="2">
    <citation type="journal article" date="2020" name="Nat. Commun.">
        <title>Large-scale genome sequencing of mycorrhizal fungi provides insights into the early evolution of symbiotic traits.</title>
        <authorList>
            <person name="Miyauchi S."/>
            <person name="Kiss E."/>
            <person name="Kuo A."/>
            <person name="Drula E."/>
            <person name="Kohler A."/>
            <person name="Sanchez-Garcia M."/>
            <person name="Morin E."/>
            <person name="Andreopoulos B."/>
            <person name="Barry K.W."/>
            <person name="Bonito G."/>
            <person name="Buee M."/>
            <person name="Carver A."/>
            <person name="Chen C."/>
            <person name="Cichocki N."/>
            <person name="Clum A."/>
            <person name="Culley D."/>
            <person name="Crous P.W."/>
            <person name="Fauchery L."/>
            <person name="Girlanda M."/>
            <person name="Hayes R.D."/>
            <person name="Keri Z."/>
            <person name="LaButti K."/>
            <person name="Lipzen A."/>
            <person name="Lombard V."/>
            <person name="Magnuson J."/>
            <person name="Maillard F."/>
            <person name="Murat C."/>
            <person name="Nolan M."/>
            <person name="Ohm R.A."/>
            <person name="Pangilinan J."/>
            <person name="Pereira M.F."/>
            <person name="Perotto S."/>
            <person name="Peter M."/>
            <person name="Pfister S."/>
            <person name="Riley R."/>
            <person name="Sitrit Y."/>
            <person name="Stielow J.B."/>
            <person name="Szollosi G."/>
            <person name="Zifcakova L."/>
            <person name="Stursova M."/>
            <person name="Spatafora J.W."/>
            <person name="Tedersoo L."/>
            <person name="Vaario L.M."/>
            <person name="Yamada A."/>
            <person name="Yan M."/>
            <person name="Wang P."/>
            <person name="Xu J."/>
            <person name="Bruns T."/>
            <person name="Baldrian P."/>
            <person name="Vilgalys R."/>
            <person name="Dunand C."/>
            <person name="Henrissat B."/>
            <person name="Grigoriev I.V."/>
            <person name="Hibbett D."/>
            <person name="Nagy L.G."/>
            <person name="Martin F.M."/>
        </authorList>
    </citation>
    <scope>NUCLEOTIDE SEQUENCE</scope>
    <source>
        <strain evidence="1">P2</strain>
    </source>
</reference>
<evidence type="ECO:0000313" key="2">
    <source>
        <dbReference type="Proteomes" id="UP000886501"/>
    </source>
</evidence>
<keyword evidence="2" id="KW-1185">Reference proteome</keyword>
<gene>
    <name evidence="1" type="ORF">BDM02DRAFT_3102906</name>
</gene>
<organism evidence="1 2">
    <name type="scientific">Thelephora ganbajun</name>
    <name type="common">Ganba fungus</name>
    <dbReference type="NCBI Taxonomy" id="370292"/>
    <lineage>
        <taxon>Eukaryota</taxon>
        <taxon>Fungi</taxon>
        <taxon>Dikarya</taxon>
        <taxon>Basidiomycota</taxon>
        <taxon>Agaricomycotina</taxon>
        <taxon>Agaricomycetes</taxon>
        <taxon>Thelephorales</taxon>
        <taxon>Thelephoraceae</taxon>
        <taxon>Thelephora</taxon>
    </lineage>
</organism>
<comment type="caution">
    <text evidence="1">The sequence shown here is derived from an EMBL/GenBank/DDBJ whole genome shotgun (WGS) entry which is preliminary data.</text>
</comment>
<proteinExistence type="predicted"/>
<accession>A0ACB6Z457</accession>
<reference evidence="1" key="1">
    <citation type="submission" date="2019-10" db="EMBL/GenBank/DDBJ databases">
        <authorList>
            <consortium name="DOE Joint Genome Institute"/>
            <person name="Kuo A."/>
            <person name="Miyauchi S."/>
            <person name="Kiss E."/>
            <person name="Drula E."/>
            <person name="Kohler A."/>
            <person name="Sanchez-Garcia M."/>
            <person name="Andreopoulos B."/>
            <person name="Barry K.W."/>
            <person name="Bonito G."/>
            <person name="Buee M."/>
            <person name="Carver A."/>
            <person name="Chen C."/>
            <person name="Cichocki N."/>
            <person name="Clum A."/>
            <person name="Culley D."/>
            <person name="Crous P.W."/>
            <person name="Fauchery L."/>
            <person name="Girlanda M."/>
            <person name="Hayes R."/>
            <person name="Keri Z."/>
            <person name="Labutti K."/>
            <person name="Lipzen A."/>
            <person name="Lombard V."/>
            <person name="Magnuson J."/>
            <person name="Maillard F."/>
            <person name="Morin E."/>
            <person name="Murat C."/>
            <person name="Nolan M."/>
            <person name="Ohm R."/>
            <person name="Pangilinan J."/>
            <person name="Pereira M."/>
            <person name="Perotto S."/>
            <person name="Peter M."/>
            <person name="Riley R."/>
            <person name="Sitrit Y."/>
            <person name="Stielow B."/>
            <person name="Szollosi G."/>
            <person name="Zifcakova L."/>
            <person name="Stursova M."/>
            <person name="Spatafora J.W."/>
            <person name="Tedersoo L."/>
            <person name="Vaario L.-M."/>
            <person name="Yamada A."/>
            <person name="Yan M."/>
            <person name="Wang P."/>
            <person name="Xu J."/>
            <person name="Bruns T."/>
            <person name="Baldrian P."/>
            <person name="Vilgalys R."/>
            <person name="Henrissat B."/>
            <person name="Grigoriev I.V."/>
            <person name="Hibbett D."/>
            <person name="Nagy L.G."/>
            <person name="Martin F.M."/>
        </authorList>
    </citation>
    <scope>NUCLEOTIDE SEQUENCE</scope>
    <source>
        <strain evidence="1">P2</strain>
    </source>
</reference>
<dbReference type="Proteomes" id="UP000886501">
    <property type="component" value="Unassembled WGS sequence"/>
</dbReference>
<name>A0ACB6Z457_THEGA</name>
<dbReference type="EMBL" id="MU118139">
    <property type="protein sequence ID" value="KAF9644440.1"/>
    <property type="molecule type" value="Genomic_DNA"/>
</dbReference>
<protein>
    <submittedName>
        <fullName evidence="1">Uncharacterized protein</fullName>
    </submittedName>
</protein>
<sequence length="1673" mass="186438">MATTSPKPISIHGLIEDLTPPAVPSLAYARSLAVLLQSTSPCPPLPTLIPILGTLCTEHSPPSLQAAGYDILAAYCGNSETTLTSSSDVLACFELFDAPWTIDLWEPRFKAFTNFRNTISYRDIFLSNICTTITGWIKSAFDPMLIPGCLPPPETLERQRSLKEYFSLLFAVLASPEFLYGAHEEEAAHILSLLGASARTAILLPREVPPISPPENGSPRVHRRKKSSASTPVIGSSIVRHPADIAVEAYVDFLSTHHKKLSHLNLSSILPLLFRSLAFCASPLPRLSLHQVTERPSDTERKICGLIDALFSGPHASSCTLILHRSLFPDTENNQDPLSSVQLSFGAHRVLRNLLRRSLLTQLARAYISKASSHTYTHTGAAGSVDLPQEFISLAWPREDVSVWEFSRVSPIFCKSLGDWMVWQPGHSLDSVLSPVTVLLEAAGLLTDVLYALDGRAEEDDFDEEEVLATSKALHQLVPYMRVYRTPEGAPHIFSRSLHLDTHPTMLQTISFILSRDISLPVNWFMPNILLSVADHLSDEDSSEAVAAITRRHGFSPTSSEWMETWDDILKNPNIFSGSKPLTWATVLEAIEIVHSIIKDVPSYRKPWVELVFNFWRARAYSELGDGAEVLWLIFGEEVALRQAESRREIPTDPIMDDILLFLTEIVICDQTHPGIESRSPSSDSSTSGSSAIPSSTIRHDARAPRKSGEHTLPSVMSLLTTLTAGNSSRSQSQGRRAGEEDTSEPTQDPETPPTRITLSNTLTRPVGATLALILAFSQLAFTPHRVNGFDFSLLVRIFRVLLQATYSSTCRKARLACLRFLMRLRADRGHKVYFAASGYDPDGHVSAMARILNRAKSEEERIDPSSGEKKERGRPVEPLSQRPRGRAPAAARHHSLSKSSRSASRATGTVVLQPLWQIPDVLPFKIPFSDTPTKGVSSYAQTPSEESGLLPISEYLTVIINLLSEERDWEILSFVLCHMPVQLGNKHLFCGPKCRTLICQLLKTLCTGISTKELGAKVHPWPDGLRPRDAYGLAYHSLSVLVSYKRCFDGQSLHHLVEVFLDGLSGSPSAIKCCLHALSLSAFELKPSMTRYLSRILEKLSQIMSNPAMSVHIIDFLSIVGSIQSLHVNFREQDYKMVFGVALQYLQQYNRQDPANKISWALSQHVRIMSYYIVYVWFLSLRLSDRPRHIPFICRQLLLANEGRATVDQSTEVCFDWLARYSYASADPRPANSILNEIVTNPPDAVETAISEKTWIVGNSVVTIRTLSRLGWLEVVSRRASGLTKFLCRAENVPLVGPGDLNPDMLSIPASFMMERPWSSGEYLDLMIIFGLCKHKLPQESLTSELDEISTLPPDPITGYVWSGTAPSQRRKDVAIDPSYFPLQLSSFPDKDSLPFGTLVTDCARIKSFIRTLDRMPVIDTHKVGIMYVAPGQTAEEEILQNTYGSPAYTRFLEGIGRLINLRGQVDVYAGGLDPDEDGEYAYAWWDDNSQVLYHTATLMPTDPQDKYSNNKKRHIGNDLVRIVWNDSGLPYKFDTLATQFQFVNIVIEPHSKGTIAAFSDNVHENEYFKVTVQRAPGMPEFSPVGEFKLISAQELPLLVRQLGLLSDWFAFVFQTTEQDTQRVEVITNWRSRLDTIQRFKAGVGLIESHPGTVNGDSILGQQHVRDFSSTY</sequence>
<evidence type="ECO:0000313" key="1">
    <source>
        <dbReference type="EMBL" id="KAF9644440.1"/>
    </source>
</evidence>